<dbReference type="InterPro" id="IPR013042">
    <property type="entry name" value="DUF1592"/>
</dbReference>
<dbReference type="InterPro" id="IPR013039">
    <property type="entry name" value="DUF1588"/>
</dbReference>
<keyword evidence="9" id="KW-1185">Reference proteome</keyword>
<dbReference type="Pfam" id="PF07631">
    <property type="entry name" value="PSD4"/>
    <property type="match status" value="1"/>
</dbReference>
<evidence type="ECO:0000259" key="7">
    <source>
        <dbReference type="Pfam" id="PF07637"/>
    </source>
</evidence>
<evidence type="ECO:0000259" key="3">
    <source>
        <dbReference type="Pfam" id="PF07626"/>
    </source>
</evidence>
<feature type="domain" description="DUF1595" evidence="7">
    <location>
        <begin position="384"/>
        <end position="441"/>
    </location>
</feature>
<dbReference type="InterPro" id="IPR011478">
    <property type="entry name" value="DUF1585"/>
</dbReference>
<feature type="domain" description="DUF1585" evidence="2">
    <location>
        <begin position="724"/>
        <end position="794"/>
    </location>
</feature>
<evidence type="ECO:0000259" key="4">
    <source>
        <dbReference type="Pfam" id="PF07627"/>
    </source>
</evidence>
<dbReference type="InterPro" id="IPR013036">
    <property type="entry name" value="DUF1587"/>
</dbReference>
<name>A0ABY1Q534_9BACT</name>
<organism evidence="8 9">
    <name type="scientific">Neorhodopirellula lusitana</name>
    <dbReference type="NCBI Taxonomy" id="445327"/>
    <lineage>
        <taxon>Bacteria</taxon>
        <taxon>Pseudomonadati</taxon>
        <taxon>Planctomycetota</taxon>
        <taxon>Planctomycetia</taxon>
        <taxon>Pirellulales</taxon>
        <taxon>Pirellulaceae</taxon>
        <taxon>Neorhodopirellula</taxon>
    </lineage>
</organism>
<protein>
    <submittedName>
        <fullName evidence="8">Planctomycete cytochrome C</fullName>
    </submittedName>
</protein>
<dbReference type="SUPFAM" id="SSF46626">
    <property type="entry name" value="Cytochrome c"/>
    <property type="match status" value="1"/>
</dbReference>
<evidence type="ECO:0000313" key="8">
    <source>
        <dbReference type="EMBL" id="SMP58773.1"/>
    </source>
</evidence>
<dbReference type="Pfam" id="PF07624">
    <property type="entry name" value="PSD2"/>
    <property type="match status" value="1"/>
</dbReference>
<evidence type="ECO:0000259" key="5">
    <source>
        <dbReference type="Pfam" id="PF07631"/>
    </source>
</evidence>
<dbReference type="Proteomes" id="UP001158067">
    <property type="component" value="Unassembled WGS sequence"/>
</dbReference>
<gene>
    <name evidence="8" type="ORF">SAMN06265222_106112</name>
</gene>
<feature type="domain" description="DUF1588" evidence="4">
    <location>
        <begin position="612"/>
        <end position="708"/>
    </location>
</feature>
<keyword evidence="1" id="KW-0732">Signal</keyword>
<dbReference type="Pfam" id="PF07637">
    <property type="entry name" value="PSD5"/>
    <property type="match status" value="1"/>
</dbReference>
<evidence type="ECO:0000313" key="9">
    <source>
        <dbReference type="Proteomes" id="UP001158067"/>
    </source>
</evidence>
<evidence type="ECO:0000259" key="6">
    <source>
        <dbReference type="Pfam" id="PF07635"/>
    </source>
</evidence>
<dbReference type="EMBL" id="FXUG01000006">
    <property type="protein sequence ID" value="SMP58773.1"/>
    <property type="molecule type" value="Genomic_DNA"/>
</dbReference>
<feature type="chain" id="PRO_5045070189" evidence="1">
    <location>
        <begin position="21"/>
        <end position="798"/>
    </location>
</feature>
<dbReference type="RefSeq" id="WP_283432864.1">
    <property type="nucleotide sequence ID" value="NZ_FXUG01000006.1"/>
</dbReference>
<accession>A0ABY1Q534</accession>
<feature type="domain" description="Cytochrome C Planctomycete-type" evidence="6">
    <location>
        <begin position="34"/>
        <end position="75"/>
    </location>
</feature>
<feature type="domain" description="DUF1587" evidence="3">
    <location>
        <begin position="108"/>
        <end position="173"/>
    </location>
</feature>
<dbReference type="Pfam" id="PF07627">
    <property type="entry name" value="PSCyt3"/>
    <property type="match status" value="1"/>
</dbReference>
<reference evidence="8 9" key="1">
    <citation type="submission" date="2017-05" db="EMBL/GenBank/DDBJ databases">
        <authorList>
            <person name="Varghese N."/>
            <person name="Submissions S."/>
        </authorList>
    </citation>
    <scope>NUCLEOTIDE SEQUENCE [LARGE SCALE GENOMIC DNA]</scope>
    <source>
        <strain evidence="8 9">DSM 25457</strain>
    </source>
</reference>
<sequence length="798" mass="90207">MKTILIALISLVASAGTSHAATPEKVPILIHKYCVHCHGEEDQSGDIRLDHLASADAELLTSIYQQLSSRVMPPDNESQPTAEERNRMAGHFLELAQQSTPASTAGLRRLNKREYNQTLRDLLGLDEGIFEPGRFVYGQEIEAGFDTEARELVISNELLLEYMNAAQESLRQALFTSSATMPESNVINIKTKKMKGGSSRYETKSKDSYIFRVGGNNKIASGEPNKLLRIPGRYRITVTASAIDENEYPVKFTPINEAPTLAIGVVPGNRSGISELGKTVASYPLAYNREQTFQVETFIDRDYYPYLRFANGPGKPITQIRSGIRRRKLPKSAMNKPFRGPGIKITQFQIEGPYYDFWPPKPIRVTYSSDSMPNLSDATARAYLLGRFATRAFRRRVSRKEIEPWYAYSQKQYDATGDWHEAVVKTMTGMLTSPDFLYLLEEEGQLSAFPLASRLSYFFWSSMPDHELFLAANSGKLSDPAELRAQVVRLIQDPRSDRLCESFVDQWLSLDKLGTMPPDSKSREFREYNASLEQSMRNETRQFFRYIFRQNRSVGDFIDCNYAIVNSRLAKLYGIPFEADKAFDSDRNLATDKAFDSEKSWALAKLPPTARRGGLLGQASVLTLTSNGVETSPVTRGVWVLSEMLGTPPPPPPKEVPALVPDLNGANSVRELLEKHRSDSACMECHRRMDPLGFALESYDPIGRLRTRYSKRQKVDTTGTFMRQDFKNIEELKEILSSDLRPFARNLVVRIAEYAKGRRLVATDYTTVESILDRTEKERFRLKSLVAYIATSDLMTNK</sequence>
<dbReference type="InterPro" id="IPR013043">
    <property type="entry name" value="DUF1595"/>
</dbReference>
<dbReference type="InterPro" id="IPR011429">
    <property type="entry name" value="Cyt_c_Planctomycete-type"/>
</dbReference>
<dbReference type="Pfam" id="PF07626">
    <property type="entry name" value="PSD3"/>
    <property type="match status" value="1"/>
</dbReference>
<dbReference type="InterPro" id="IPR036909">
    <property type="entry name" value="Cyt_c-like_dom_sf"/>
</dbReference>
<evidence type="ECO:0000256" key="1">
    <source>
        <dbReference type="SAM" id="SignalP"/>
    </source>
</evidence>
<comment type="caution">
    <text evidence="8">The sequence shown here is derived from an EMBL/GenBank/DDBJ whole genome shotgun (WGS) entry which is preliminary data.</text>
</comment>
<dbReference type="Pfam" id="PF07635">
    <property type="entry name" value="PSCyt1"/>
    <property type="match status" value="1"/>
</dbReference>
<feature type="domain" description="DUF1592" evidence="5">
    <location>
        <begin position="446"/>
        <end position="575"/>
    </location>
</feature>
<evidence type="ECO:0000259" key="2">
    <source>
        <dbReference type="Pfam" id="PF07624"/>
    </source>
</evidence>
<feature type="signal peptide" evidence="1">
    <location>
        <begin position="1"/>
        <end position="20"/>
    </location>
</feature>
<proteinExistence type="predicted"/>